<dbReference type="AlphaFoldDB" id="A0A418W9H0"/>
<gene>
    <name evidence="4" type="ORF">D3874_06300</name>
</gene>
<evidence type="ECO:0000313" key="4">
    <source>
        <dbReference type="EMBL" id="RJF86680.1"/>
    </source>
</evidence>
<evidence type="ECO:0000256" key="3">
    <source>
        <dbReference type="RuleBase" id="RU003560"/>
    </source>
</evidence>
<keyword evidence="5" id="KW-1185">Reference proteome</keyword>
<dbReference type="NCBIfam" id="NF005453">
    <property type="entry name" value="PRK07046.1"/>
    <property type="match status" value="1"/>
</dbReference>
<protein>
    <submittedName>
        <fullName evidence="4">Aspartate aminotransferase family protein</fullName>
    </submittedName>
</protein>
<dbReference type="RefSeq" id="WP_119777325.1">
    <property type="nucleotide sequence ID" value="NZ_QYUK01000011.1"/>
</dbReference>
<reference evidence="4 5" key="1">
    <citation type="submission" date="2018-09" db="EMBL/GenBank/DDBJ databases">
        <authorList>
            <person name="Zhu H."/>
        </authorList>
    </citation>
    <scope>NUCLEOTIDE SEQUENCE [LARGE SCALE GENOMIC DNA]</scope>
    <source>
        <strain evidence="4 5">K1W22B-8</strain>
    </source>
</reference>
<accession>A0A418W9H0</accession>
<dbReference type="PANTHER" id="PTHR43713:SF3">
    <property type="entry name" value="GLUTAMATE-1-SEMIALDEHYDE 2,1-AMINOMUTASE 1, CHLOROPLASTIC-RELATED"/>
    <property type="match status" value="1"/>
</dbReference>
<evidence type="ECO:0000313" key="5">
    <source>
        <dbReference type="Proteomes" id="UP000284605"/>
    </source>
</evidence>
<name>A0A418W9H0_9PROT</name>
<dbReference type="OrthoDB" id="9801052at2"/>
<dbReference type="InterPro" id="IPR005814">
    <property type="entry name" value="Aminotrans_3"/>
</dbReference>
<dbReference type="GO" id="GO:0030170">
    <property type="term" value="F:pyridoxal phosphate binding"/>
    <property type="evidence" value="ECO:0007669"/>
    <property type="project" value="InterPro"/>
</dbReference>
<proteinExistence type="inferred from homology"/>
<sequence length="459" mass="48723">MDALVAGIKSSHIDSVLARETERFVATHPRSAALGQKSRAHFPDGVPLHWMTDWGTPFPLFVAKAQGASLTDVDGNRYRDFCLGDTGSMFGHSPEPILRVLAEQGGHGLTYMLPTEDTPAVGELLAMRFGLPFWQVASTATDANRFALRWARAITGRPRILVFNGCYHGTVDETFLRLDADGGAIHRPGLLGQVTDIATVAKVVEFNDLEALEAALADRDVACVITEPALTNIGMVLPEAGFLDGVRRLTRATGTLLLIDETHTISTGPGGWTRAHGLEPDFFVVGKAIAGGVPCAVWGFTAAVAQAMKAARARTGPGHSGMGTTLSANALAMRALRANLEQVMTPAAYAQMLAMSEGVERGLRRIIEVRSLPWHVSAVGARAEFVCGPTPPRNGTQAAKAMHGPLEAAIHLYLMNRGVLIAPFHNMTLTCPATTIADVDHLVATVAGACDALISGVES</sequence>
<dbReference type="SUPFAM" id="SSF53383">
    <property type="entry name" value="PLP-dependent transferases"/>
    <property type="match status" value="1"/>
</dbReference>
<dbReference type="GO" id="GO:0008483">
    <property type="term" value="F:transaminase activity"/>
    <property type="evidence" value="ECO:0007669"/>
    <property type="project" value="UniProtKB-KW"/>
</dbReference>
<comment type="cofactor">
    <cofactor evidence="1">
        <name>pyridoxal 5'-phosphate</name>
        <dbReference type="ChEBI" id="CHEBI:597326"/>
    </cofactor>
</comment>
<dbReference type="InterPro" id="IPR015424">
    <property type="entry name" value="PyrdxlP-dep_Trfase"/>
</dbReference>
<dbReference type="PANTHER" id="PTHR43713">
    <property type="entry name" value="GLUTAMATE-1-SEMIALDEHYDE 2,1-AMINOMUTASE"/>
    <property type="match status" value="1"/>
</dbReference>
<evidence type="ECO:0000256" key="1">
    <source>
        <dbReference type="ARBA" id="ARBA00001933"/>
    </source>
</evidence>
<comment type="caution">
    <text evidence="4">The sequence shown here is derived from an EMBL/GenBank/DDBJ whole genome shotgun (WGS) entry which is preliminary data.</text>
</comment>
<dbReference type="EMBL" id="QYUK01000011">
    <property type="protein sequence ID" value="RJF86680.1"/>
    <property type="molecule type" value="Genomic_DNA"/>
</dbReference>
<evidence type="ECO:0000256" key="2">
    <source>
        <dbReference type="ARBA" id="ARBA00022898"/>
    </source>
</evidence>
<dbReference type="Proteomes" id="UP000284605">
    <property type="component" value="Unassembled WGS sequence"/>
</dbReference>
<dbReference type="Gene3D" id="3.90.1150.10">
    <property type="entry name" value="Aspartate Aminotransferase, domain 1"/>
    <property type="match status" value="1"/>
</dbReference>
<comment type="similarity">
    <text evidence="3">Belongs to the class-III pyridoxal-phosphate-dependent aminotransferase family.</text>
</comment>
<organism evidence="4 5">
    <name type="scientific">Oleomonas cavernae</name>
    <dbReference type="NCBI Taxonomy" id="2320859"/>
    <lineage>
        <taxon>Bacteria</taxon>
        <taxon>Pseudomonadati</taxon>
        <taxon>Pseudomonadota</taxon>
        <taxon>Alphaproteobacteria</taxon>
        <taxon>Acetobacterales</taxon>
        <taxon>Acetobacteraceae</taxon>
        <taxon>Oleomonas</taxon>
    </lineage>
</organism>
<dbReference type="Pfam" id="PF00202">
    <property type="entry name" value="Aminotran_3"/>
    <property type="match status" value="1"/>
</dbReference>
<keyword evidence="4" id="KW-0032">Aminotransferase</keyword>
<dbReference type="Gene3D" id="3.40.640.10">
    <property type="entry name" value="Type I PLP-dependent aspartate aminotransferase-like (Major domain)"/>
    <property type="match status" value="1"/>
</dbReference>
<keyword evidence="2 3" id="KW-0663">Pyridoxal phosphate</keyword>
<keyword evidence="4" id="KW-0808">Transferase</keyword>
<dbReference type="InterPro" id="IPR015422">
    <property type="entry name" value="PyrdxlP-dep_Trfase_small"/>
</dbReference>
<dbReference type="InterPro" id="IPR015421">
    <property type="entry name" value="PyrdxlP-dep_Trfase_major"/>
</dbReference>